<feature type="chain" id="PRO_5046261530" description="Cadherin domain-containing protein" evidence="14">
    <location>
        <begin position="23"/>
        <end position="1007"/>
    </location>
</feature>
<evidence type="ECO:0000256" key="12">
    <source>
        <dbReference type="PROSITE-ProRule" id="PRU00043"/>
    </source>
</evidence>
<dbReference type="SUPFAM" id="SSF49899">
    <property type="entry name" value="Concanavalin A-like lectins/glucanases"/>
    <property type="match status" value="1"/>
</dbReference>
<evidence type="ECO:0000256" key="4">
    <source>
        <dbReference type="ARBA" id="ARBA00022837"/>
    </source>
</evidence>
<dbReference type="InterPro" id="IPR013320">
    <property type="entry name" value="ConA-like_dom_sf"/>
</dbReference>
<dbReference type="Gene3D" id="2.60.40.60">
    <property type="entry name" value="Cadherins"/>
    <property type="match status" value="2"/>
</dbReference>
<dbReference type="SMART" id="SM00112">
    <property type="entry name" value="CA"/>
    <property type="match status" value="2"/>
</dbReference>
<evidence type="ECO:0000256" key="1">
    <source>
        <dbReference type="ARBA" id="ARBA00022692"/>
    </source>
</evidence>
<feature type="signal peptide" evidence="14">
    <location>
        <begin position="1"/>
        <end position="22"/>
    </location>
</feature>
<gene>
    <name evidence="16" type="ORF">CVLEPA_LOCUS31879</name>
</gene>
<evidence type="ECO:0000256" key="14">
    <source>
        <dbReference type="SAM" id="SignalP"/>
    </source>
</evidence>
<keyword evidence="3" id="KW-0677">Repeat</keyword>
<evidence type="ECO:0000313" key="17">
    <source>
        <dbReference type="Proteomes" id="UP001642483"/>
    </source>
</evidence>
<feature type="domain" description="Cadherin" evidence="15">
    <location>
        <begin position="37"/>
        <end position="164"/>
    </location>
</feature>
<accession>A0ABP0H358</accession>
<name>A0ABP0H358_CLALP</name>
<dbReference type="PROSITE" id="PS50268">
    <property type="entry name" value="CADHERIN_2"/>
    <property type="match status" value="1"/>
</dbReference>
<dbReference type="CDD" id="cd11304">
    <property type="entry name" value="Cadherin_repeat"/>
    <property type="match status" value="1"/>
</dbReference>
<dbReference type="SUPFAM" id="SSF49313">
    <property type="entry name" value="Cadherin-like"/>
    <property type="match status" value="2"/>
</dbReference>
<organism evidence="16 17">
    <name type="scientific">Clavelina lepadiformis</name>
    <name type="common">Light-bulb sea squirt</name>
    <name type="synonym">Ascidia lepadiformis</name>
    <dbReference type="NCBI Taxonomy" id="159417"/>
    <lineage>
        <taxon>Eukaryota</taxon>
        <taxon>Metazoa</taxon>
        <taxon>Chordata</taxon>
        <taxon>Tunicata</taxon>
        <taxon>Ascidiacea</taxon>
        <taxon>Aplousobranchia</taxon>
        <taxon>Clavelinidae</taxon>
        <taxon>Clavelina</taxon>
    </lineage>
</organism>
<evidence type="ECO:0000256" key="6">
    <source>
        <dbReference type="ARBA" id="ARBA00022989"/>
    </source>
</evidence>
<comment type="caution">
    <text evidence="16">The sequence shown here is derived from an EMBL/GenBank/DDBJ whole genome shotgun (WGS) entry which is preliminary data.</text>
</comment>
<dbReference type="Gene3D" id="2.60.120.200">
    <property type="match status" value="1"/>
</dbReference>
<dbReference type="EMBL" id="CAWYQH010000174">
    <property type="protein sequence ID" value="CAK8698436.1"/>
    <property type="molecule type" value="Genomic_DNA"/>
</dbReference>
<sequence length="1007" mass="113517">MLQKTYELLTLVFFFVNINVSGHYVNSKDLNSHNPCMVKSFVGTISENSNVVVLDSPLVAIDKDAPALPGLICQYRLHTNKGESSELPFTIAIIDRRSGTGEIRLKDGQKFLDCAQQKSYTLYITAHDCGVGNDKDGNIIGQRNSRKSSLHISVVDINNHDPYFKILNNYFETEEPILPGKPIINVVAVDDDCSQNYGEICKYVLFGDGADVLNIDKNGVVTSMKLLKAVKESWINVSVIALDCDGHKSSPALVSIKMLPPCAVGWSGINEFDFIPSETHAVQIFSNPALNLCMPSDDVVRVDISVRLDTGSVNAITGCDRDTYTIKDARRLCDTEEKEITELLPSFYQYKQLMEKTDLDFALPPTLRRDVIEHGVRIYEFNGIDQALEISNDEVYDDLIKLNLTSIYSISFRMFISQDPNETNKKKSTILCKSDKSSLSRHHFSIYTKNCHLVLLIRNEHGPKRSLNPAEWHWKLDDNDCNEKWYRILLNIDFPNATLLVNGKEHSPFLIADDYPLQGTQKPSKWVIGAAWEGRLMEYSHHFNGKLSDLAIHHGSLEQLEILTCVDQCKEGLIYQHHGDEETDDRSIKQHTSQLHDSNFTLMITSNSLNDIFSDLQTIVYYNSRTFPTPGIRSVSIETSLKCLPTAPKCSYIPPRETYIKVLPPSDPVITLSGSQLKSFPESDVLSRELYLFDDIKIFSEAKNNLKQGDIVQEQNLDRCLVLEVEGGNGSWGKFKAKKRNRLVQNGLILEKLKNGIAIRGIQKLEVYEQILRTVVYQNQQAKTINDVIFIISCSELNGRYHSNQFQLTLTVLHPSPQLIPAEIPPFQPRKEALSVALMASDIGAVRLKPAGAETPDNIDGNFMTNAEGSSHYTTTTVSAIIIAVCVACLLILTVAAILYVRLHGYVTGIDEEEEDIVMNEHVVKEVQEEELDWDDSDMIITSNPMENEDFIDVSESDFSEIEDEIASQSSYCDNELQRQSTSRTTKYPIVAKRSGRFPDNFYEWKE</sequence>
<evidence type="ECO:0000256" key="5">
    <source>
        <dbReference type="ARBA" id="ARBA00022889"/>
    </source>
</evidence>
<keyword evidence="7" id="KW-0770">Synapse</keyword>
<dbReference type="Pfam" id="PF19699">
    <property type="entry name" value="CLSTN_C"/>
    <property type="match status" value="1"/>
</dbReference>
<evidence type="ECO:0000256" key="8">
    <source>
        <dbReference type="ARBA" id="ARBA00023136"/>
    </source>
</evidence>
<keyword evidence="8 13" id="KW-0472">Membrane</keyword>
<evidence type="ECO:0000256" key="7">
    <source>
        <dbReference type="ARBA" id="ARBA00023018"/>
    </source>
</evidence>
<dbReference type="PANTHER" id="PTHR14139:SF2">
    <property type="entry name" value="CALSYNTENIN-1"/>
    <property type="match status" value="1"/>
</dbReference>
<keyword evidence="6 13" id="KW-1133">Transmembrane helix</keyword>
<evidence type="ECO:0000313" key="16">
    <source>
        <dbReference type="EMBL" id="CAK8698436.1"/>
    </source>
</evidence>
<keyword evidence="1 13" id="KW-0812">Transmembrane</keyword>
<dbReference type="InterPro" id="IPR015919">
    <property type="entry name" value="Cadherin-like_sf"/>
</dbReference>
<reference evidence="16 17" key="1">
    <citation type="submission" date="2024-02" db="EMBL/GenBank/DDBJ databases">
        <authorList>
            <person name="Daric V."/>
            <person name="Darras S."/>
        </authorList>
    </citation>
    <scope>NUCLEOTIDE SEQUENCE [LARGE SCALE GENOMIC DNA]</scope>
</reference>
<feature type="transmembrane region" description="Helical" evidence="13">
    <location>
        <begin position="880"/>
        <end position="901"/>
    </location>
</feature>
<evidence type="ECO:0000256" key="2">
    <source>
        <dbReference type="ARBA" id="ARBA00022729"/>
    </source>
</evidence>
<comment type="similarity">
    <text evidence="11">Belongs to the calsyntenin family.</text>
</comment>
<comment type="subcellular location">
    <subcellularLocation>
        <location evidence="10">Postsynaptic cell membrane</location>
        <topology evidence="10">Single-pass type I membrane protein</topology>
    </subcellularLocation>
</comment>
<keyword evidence="5" id="KW-0130">Cell adhesion</keyword>
<keyword evidence="17" id="KW-1185">Reference proteome</keyword>
<evidence type="ECO:0000256" key="9">
    <source>
        <dbReference type="ARBA" id="ARBA00023180"/>
    </source>
</evidence>
<keyword evidence="4 12" id="KW-0106">Calcium</keyword>
<evidence type="ECO:0000259" key="15">
    <source>
        <dbReference type="PROSITE" id="PS50268"/>
    </source>
</evidence>
<protein>
    <recommendedName>
        <fullName evidence="15">Cadherin domain-containing protein</fullName>
    </recommendedName>
</protein>
<dbReference type="InterPro" id="IPR002126">
    <property type="entry name" value="Cadherin-like_dom"/>
</dbReference>
<evidence type="ECO:0000256" key="10">
    <source>
        <dbReference type="ARBA" id="ARBA00035006"/>
    </source>
</evidence>
<evidence type="ECO:0000256" key="11">
    <source>
        <dbReference type="ARBA" id="ARBA00035015"/>
    </source>
</evidence>
<keyword evidence="2 14" id="KW-0732">Signal</keyword>
<dbReference type="InterPro" id="IPR045588">
    <property type="entry name" value="CLSTN_C"/>
</dbReference>
<dbReference type="Proteomes" id="UP001642483">
    <property type="component" value="Unassembled WGS sequence"/>
</dbReference>
<evidence type="ECO:0000256" key="13">
    <source>
        <dbReference type="SAM" id="Phobius"/>
    </source>
</evidence>
<evidence type="ECO:0000256" key="3">
    <source>
        <dbReference type="ARBA" id="ARBA00022737"/>
    </source>
</evidence>
<proteinExistence type="inferred from homology"/>
<dbReference type="PANTHER" id="PTHR14139">
    <property type="entry name" value="CALSYNTENIN"/>
    <property type="match status" value="1"/>
</dbReference>
<keyword evidence="9" id="KW-0325">Glycoprotein</keyword>